<dbReference type="CDD" id="cd01058">
    <property type="entry name" value="AAMH_B"/>
    <property type="match status" value="1"/>
</dbReference>
<dbReference type="EMBL" id="BAABDQ010000030">
    <property type="protein sequence ID" value="GAA3596136.1"/>
    <property type="molecule type" value="Genomic_DNA"/>
</dbReference>
<evidence type="ECO:0000313" key="5">
    <source>
        <dbReference type="EMBL" id="GAA3596136.1"/>
    </source>
</evidence>
<dbReference type="PIRSF" id="PIRSF000040">
    <property type="entry name" value="MMOH_comp"/>
    <property type="match status" value="1"/>
</dbReference>
<protein>
    <recommendedName>
        <fullName evidence="1">propane 2-monooxygenase</fullName>
        <ecNumber evidence="1">1.14.13.227</ecNumber>
    </recommendedName>
</protein>
<gene>
    <name evidence="5" type="ORF">GCM10022419_094270</name>
</gene>
<comment type="catalytic activity">
    <reaction evidence="4">
        <text>propane + NADH + O2 + H(+) = propan-2-ol + NAD(+) + H2O</text>
        <dbReference type="Rhea" id="RHEA:49992"/>
        <dbReference type="ChEBI" id="CHEBI:15377"/>
        <dbReference type="ChEBI" id="CHEBI:15378"/>
        <dbReference type="ChEBI" id="CHEBI:15379"/>
        <dbReference type="ChEBI" id="CHEBI:17824"/>
        <dbReference type="ChEBI" id="CHEBI:32879"/>
        <dbReference type="ChEBI" id="CHEBI:57540"/>
        <dbReference type="ChEBI" id="CHEBI:57945"/>
        <dbReference type="EC" id="1.14.13.227"/>
    </reaction>
</comment>
<dbReference type="InterPro" id="IPR012078">
    <property type="entry name" value="MP_mOase_hydro"/>
</dbReference>
<evidence type="ECO:0000256" key="2">
    <source>
        <dbReference type="ARBA" id="ARBA00023002"/>
    </source>
</evidence>
<keyword evidence="3" id="KW-0503">Monooxygenase</keyword>
<sequence>MATAGDPRRRRTWSLFGDERRRPDEYDIVTRGFHYHFGRTPAPFDLSPDSAINQWYLRHREGSLLQAADWEGFRDPARLNYRRYVALQHDREIYAEGVVDSFEADDHDARLDPAWVAVLGRLYLPARFALHVLQITSMYVAQLGPSAAVTNAALFQGADELRALQWIAYRAKSLSLTHGTELAESRTARAIWEDDPAWQPARQTLETLLLAYDWGEAFVALNLVVKPAFDTLLKTAFADLAQANGDGLTARLLKDSGADSVRSQAWSSALTRYALTARPDNLKPLTEWQHLWAPRAASAVEGLAAVFADAPEPADPHATAAGVTAAAERYRSSCTTPPAPGP</sequence>
<dbReference type="InterPro" id="IPR009078">
    <property type="entry name" value="Ferritin-like_SF"/>
</dbReference>
<evidence type="ECO:0000256" key="4">
    <source>
        <dbReference type="ARBA" id="ARBA00048941"/>
    </source>
</evidence>
<dbReference type="InterPro" id="IPR012348">
    <property type="entry name" value="RNR-like"/>
</dbReference>
<dbReference type="Proteomes" id="UP001500630">
    <property type="component" value="Unassembled WGS sequence"/>
</dbReference>
<dbReference type="InterPro" id="IPR003430">
    <property type="entry name" value="Phenol_Hydrox"/>
</dbReference>
<dbReference type="Pfam" id="PF02332">
    <property type="entry name" value="Phenol_Hydrox"/>
    <property type="match status" value="1"/>
</dbReference>
<organism evidence="5 6">
    <name type="scientific">Nonomuraea rosea</name>
    <dbReference type="NCBI Taxonomy" id="638574"/>
    <lineage>
        <taxon>Bacteria</taxon>
        <taxon>Bacillati</taxon>
        <taxon>Actinomycetota</taxon>
        <taxon>Actinomycetes</taxon>
        <taxon>Streptosporangiales</taxon>
        <taxon>Streptosporangiaceae</taxon>
        <taxon>Nonomuraea</taxon>
    </lineage>
</organism>
<proteinExistence type="predicted"/>
<evidence type="ECO:0000313" key="6">
    <source>
        <dbReference type="Proteomes" id="UP001500630"/>
    </source>
</evidence>
<reference evidence="6" key="1">
    <citation type="journal article" date="2019" name="Int. J. Syst. Evol. Microbiol.">
        <title>The Global Catalogue of Microorganisms (GCM) 10K type strain sequencing project: providing services to taxonomists for standard genome sequencing and annotation.</title>
        <authorList>
            <consortium name="The Broad Institute Genomics Platform"/>
            <consortium name="The Broad Institute Genome Sequencing Center for Infectious Disease"/>
            <person name="Wu L."/>
            <person name="Ma J."/>
        </authorList>
    </citation>
    <scope>NUCLEOTIDE SEQUENCE [LARGE SCALE GENOMIC DNA]</scope>
    <source>
        <strain evidence="6">JCM 17326</strain>
    </source>
</reference>
<dbReference type="RefSeq" id="WP_345572526.1">
    <property type="nucleotide sequence ID" value="NZ_BAABDQ010000030.1"/>
</dbReference>
<dbReference type="Gene3D" id="1.10.620.20">
    <property type="entry name" value="Ribonucleotide Reductase, subunit A"/>
    <property type="match status" value="1"/>
</dbReference>
<dbReference type="SUPFAM" id="SSF47240">
    <property type="entry name" value="Ferritin-like"/>
    <property type="match status" value="1"/>
</dbReference>
<keyword evidence="6" id="KW-1185">Reference proteome</keyword>
<dbReference type="EC" id="1.14.13.227" evidence="1"/>
<accession>A0ABP6Z305</accession>
<evidence type="ECO:0000256" key="1">
    <source>
        <dbReference type="ARBA" id="ARBA00012710"/>
    </source>
</evidence>
<comment type="caution">
    <text evidence="5">The sequence shown here is derived from an EMBL/GenBank/DDBJ whole genome shotgun (WGS) entry which is preliminary data.</text>
</comment>
<evidence type="ECO:0000256" key="3">
    <source>
        <dbReference type="ARBA" id="ARBA00023033"/>
    </source>
</evidence>
<keyword evidence="2" id="KW-0560">Oxidoreductase</keyword>
<name>A0ABP6Z305_9ACTN</name>